<dbReference type="Proteomes" id="UP000823928">
    <property type="component" value="Unassembled WGS sequence"/>
</dbReference>
<dbReference type="AlphaFoldDB" id="A0A9D1JP39"/>
<reference evidence="2" key="2">
    <citation type="journal article" date="2021" name="PeerJ">
        <title>Extensive microbial diversity within the chicken gut microbiome revealed by metagenomics and culture.</title>
        <authorList>
            <person name="Gilroy R."/>
            <person name="Ravi A."/>
            <person name="Getino M."/>
            <person name="Pursley I."/>
            <person name="Horton D.L."/>
            <person name="Alikhan N.F."/>
            <person name="Baker D."/>
            <person name="Gharbi K."/>
            <person name="Hall N."/>
            <person name="Watson M."/>
            <person name="Adriaenssens E.M."/>
            <person name="Foster-Nyarko E."/>
            <person name="Jarju S."/>
            <person name="Secka A."/>
            <person name="Antonio M."/>
            <person name="Oren A."/>
            <person name="Chaudhuri R.R."/>
            <person name="La Ragione R."/>
            <person name="Hildebrand F."/>
            <person name="Pallen M.J."/>
        </authorList>
    </citation>
    <scope>NUCLEOTIDE SEQUENCE</scope>
    <source>
        <strain evidence="2">6276</strain>
    </source>
</reference>
<evidence type="ECO:0000256" key="1">
    <source>
        <dbReference type="SAM" id="SignalP"/>
    </source>
</evidence>
<reference evidence="2" key="1">
    <citation type="submission" date="2020-10" db="EMBL/GenBank/DDBJ databases">
        <authorList>
            <person name="Gilroy R."/>
        </authorList>
    </citation>
    <scope>NUCLEOTIDE SEQUENCE</scope>
    <source>
        <strain evidence="2">6276</strain>
    </source>
</reference>
<sequence>MKKFIITLLSLLFFCVPAMAEYKPIPENLSKQYKTEMEQIIDEKYPIVIKKIDNEVKDAKRIRDKILEIGFNIEDYITLSLIPETCIPSSDLDLYGKMLKVTKEKYLNETYTPIGTDSVNPIDDILSPYFIDNKVNRSKLTKILLYENKQIKVVEEYIKQVEKLRPTSNQNIY</sequence>
<gene>
    <name evidence="2" type="ORF">IAC10_13765</name>
</gene>
<proteinExistence type="predicted"/>
<evidence type="ECO:0000313" key="2">
    <source>
        <dbReference type="EMBL" id="HIS37667.1"/>
    </source>
</evidence>
<feature type="signal peptide" evidence="1">
    <location>
        <begin position="1"/>
        <end position="20"/>
    </location>
</feature>
<organism evidence="2 3">
    <name type="scientific">Candidatus Scatousia excrementigallinarum</name>
    <dbReference type="NCBI Taxonomy" id="2840935"/>
    <lineage>
        <taxon>Bacteria</taxon>
        <taxon>Candidatus Scatousia</taxon>
    </lineage>
</organism>
<dbReference type="EMBL" id="DVIU01000281">
    <property type="protein sequence ID" value="HIS37667.1"/>
    <property type="molecule type" value="Genomic_DNA"/>
</dbReference>
<name>A0A9D1JP39_9BACT</name>
<keyword evidence="1" id="KW-0732">Signal</keyword>
<accession>A0A9D1JP39</accession>
<feature type="chain" id="PRO_5038449605" evidence="1">
    <location>
        <begin position="21"/>
        <end position="173"/>
    </location>
</feature>
<comment type="caution">
    <text evidence="2">The sequence shown here is derived from an EMBL/GenBank/DDBJ whole genome shotgun (WGS) entry which is preliminary data.</text>
</comment>
<protein>
    <submittedName>
        <fullName evidence="2">Uncharacterized protein</fullName>
    </submittedName>
</protein>
<evidence type="ECO:0000313" key="3">
    <source>
        <dbReference type="Proteomes" id="UP000823928"/>
    </source>
</evidence>